<comment type="caution">
    <text evidence="19">The sequence shown here is derived from an EMBL/GenBank/DDBJ whole genome shotgun (WGS) entry which is preliminary data.</text>
</comment>
<sequence>MGVLDGLKPERVFYYFEELTKIPRCSHHEEKVSNYLKSVGEKLGLETIQDDHLNIIIRKPATKGYENSVGVVLQGHMDMVCEKESDSPHDFSKDPIELIVDGDWIKANKTTLGADDGLGVAMGLALMELDTLEHPEMELLVTVSEEVDMDGAINLSDKVLKGRRYINLDSEEEGILTMGSAGGETIEVELPLNYENSDEYIEYTVKVAGLVGGHSGIEIHKPKGNSNKVLNQVLDEISKISDLRIIEIHGGTKDNAIPRETEAKIGIKKSDVEEVEKSLDRIKSTVLELNKGIEGNITIAVTRLEEANKVLTKENTVAIINLIKDIPTGVFTMIPDNIKIVESSDNLARIDTKDDKFIMIISMRSSSQKSMDDLRNKIVPVIEKNGANYKIVNQYPKWEYKPKSELRNTAVEVFKKMYGKDMVTTVIHAGLECGVINEKYPEMDIISIGSDLEKVHTPEERASISSAQRVYEYLCELIQELK</sequence>
<protein>
    <recommendedName>
        <fullName evidence="13">Cytosol non-specific dipeptidase</fullName>
        <ecNumber evidence="10">3.4.13.18</ecNumber>
    </recommendedName>
    <alternativeName>
        <fullName evidence="16">Aminoacyl-histidine dipeptidase</fullName>
    </alternativeName>
    <alternativeName>
        <fullName evidence="15">Beta-alanyl-histidine dipeptidase</fullName>
    </alternativeName>
    <alternativeName>
        <fullName evidence="14">Carnosinase</fullName>
    </alternativeName>
    <alternativeName>
        <fullName evidence="11">Peptidase D</fullName>
    </alternativeName>
    <alternativeName>
        <fullName evidence="17">Xaa-His dipeptidase</fullName>
    </alternativeName>
</protein>
<evidence type="ECO:0000256" key="7">
    <source>
        <dbReference type="ARBA" id="ARBA00023049"/>
    </source>
</evidence>
<accession>A0A4Z0D4M1</accession>
<dbReference type="GO" id="GO:0006508">
    <property type="term" value="P:proteolysis"/>
    <property type="evidence" value="ECO:0007669"/>
    <property type="project" value="UniProtKB-KW"/>
</dbReference>
<keyword evidence="6" id="KW-0862">Zinc</keyword>
<dbReference type="FunFam" id="3.40.630.10:FF:000015">
    <property type="entry name" value="Aminoacyl-histidine dipeptidase PepD"/>
    <property type="match status" value="1"/>
</dbReference>
<keyword evidence="8" id="KW-0170">Cobalt</keyword>
<dbReference type="GO" id="GO:0046872">
    <property type="term" value="F:metal ion binding"/>
    <property type="evidence" value="ECO:0007669"/>
    <property type="project" value="UniProtKB-KW"/>
</dbReference>
<dbReference type="AlphaFoldDB" id="A0A4Z0D4M1"/>
<dbReference type="OrthoDB" id="9773892at2"/>
<dbReference type="CDD" id="cd03890">
    <property type="entry name" value="M20_pepD"/>
    <property type="match status" value="1"/>
</dbReference>
<comment type="catalytic activity">
    <reaction evidence="9">
        <text>Hydrolysis of dipeptides, preferentially hydrophobic dipeptides including prolyl amino acids.</text>
        <dbReference type="EC" id="3.4.13.18"/>
    </reaction>
</comment>
<reference evidence="19 20" key="1">
    <citation type="submission" date="2019-03" db="EMBL/GenBank/DDBJ databases">
        <title>Draft genome sequence data and analysis of a Fermenting Bacterium, Soehngenia longevitae strain 1933PT, isolated from petroleum reservoir in Azerbaijan.</title>
        <authorList>
            <person name="Grouzdev D.S."/>
            <person name="Bidzhieva S.K."/>
            <person name="Sokolova D.S."/>
            <person name="Tourova T.P."/>
            <person name="Poltaraus A.B."/>
            <person name="Nazina T.N."/>
        </authorList>
    </citation>
    <scope>NUCLEOTIDE SEQUENCE [LARGE SCALE GENOMIC DNA]</scope>
    <source>
        <strain evidence="19 20">1933P</strain>
    </source>
</reference>
<evidence type="ECO:0000256" key="1">
    <source>
        <dbReference type="ARBA" id="ARBA00001941"/>
    </source>
</evidence>
<dbReference type="PANTHER" id="PTHR43501:SF1">
    <property type="entry name" value="CYTOSOL NON-SPECIFIC DIPEPTIDASE"/>
    <property type="match status" value="1"/>
</dbReference>
<dbReference type="GO" id="GO:0005829">
    <property type="term" value="C:cytosol"/>
    <property type="evidence" value="ECO:0007669"/>
    <property type="project" value="TreeGrafter"/>
</dbReference>
<evidence type="ECO:0000256" key="8">
    <source>
        <dbReference type="ARBA" id="ARBA00023285"/>
    </source>
</evidence>
<evidence type="ECO:0000256" key="9">
    <source>
        <dbReference type="ARBA" id="ARBA00036421"/>
    </source>
</evidence>
<dbReference type="NCBIfam" id="TIGR01893">
    <property type="entry name" value="aa-his-dipept"/>
    <property type="match status" value="1"/>
</dbReference>
<dbReference type="InterPro" id="IPR002933">
    <property type="entry name" value="Peptidase_M20"/>
</dbReference>
<evidence type="ECO:0000259" key="18">
    <source>
        <dbReference type="Pfam" id="PF07687"/>
    </source>
</evidence>
<evidence type="ECO:0000256" key="17">
    <source>
        <dbReference type="ARBA" id="ARBA00078074"/>
    </source>
</evidence>
<evidence type="ECO:0000256" key="4">
    <source>
        <dbReference type="ARBA" id="ARBA00022723"/>
    </source>
</evidence>
<dbReference type="InterPro" id="IPR011650">
    <property type="entry name" value="Peptidase_M20_dimer"/>
</dbReference>
<evidence type="ECO:0000313" key="20">
    <source>
        <dbReference type="Proteomes" id="UP000298381"/>
    </source>
</evidence>
<keyword evidence="5" id="KW-0378">Hydrolase</keyword>
<name>A0A4Z0D4M1_9FIRM</name>
<dbReference type="InterPro" id="IPR001160">
    <property type="entry name" value="Peptidase_M20C"/>
</dbReference>
<evidence type="ECO:0000256" key="10">
    <source>
        <dbReference type="ARBA" id="ARBA00038976"/>
    </source>
</evidence>
<evidence type="ECO:0000256" key="5">
    <source>
        <dbReference type="ARBA" id="ARBA00022801"/>
    </source>
</evidence>
<dbReference type="Proteomes" id="UP000298381">
    <property type="component" value="Unassembled WGS sequence"/>
</dbReference>
<dbReference type="PIRSF" id="PIRSF016599">
    <property type="entry name" value="Xaa-His_dipept"/>
    <property type="match status" value="1"/>
</dbReference>
<dbReference type="EC" id="3.4.13.18" evidence="10"/>
<evidence type="ECO:0000256" key="6">
    <source>
        <dbReference type="ARBA" id="ARBA00022833"/>
    </source>
</evidence>
<dbReference type="GO" id="GO:0070573">
    <property type="term" value="F:metallodipeptidase activity"/>
    <property type="evidence" value="ECO:0007669"/>
    <property type="project" value="TreeGrafter"/>
</dbReference>
<evidence type="ECO:0000256" key="16">
    <source>
        <dbReference type="ARBA" id="ARBA00077688"/>
    </source>
</evidence>
<keyword evidence="3" id="KW-0645">Protease</keyword>
<evidence type="ECO:0000256" key="11">
    <source>
        <dbReference type="ARBA" id="ARBA00044252"/>
    </source>
</evidence>
<evidence type="ECO:0000256" key="13">
    <source>
        <dbReference type="ARBA" id="ARBA00071271"/>
    </source>
</evidence>
<dbReference type="Pfam" id="PF07687">
    <property type="entry name" value="M20_dimer"/>
    <property type="match status" value="1"/>
</dbReference>
<evidence type="ECO:0000256" key="14">
    <source>
        <dbReference type="ARBA" id="ARBA00075285"/>
    </source>
</evidence>
<organism evidence="19 20">
    <name type="scientific">Soehngenia longivitae</name>
    <dbReference type="NCBI Taxonomy" id="2562294"/>
    <lineage>
        <taxon>Bacteria</taxon>
        <taxon>Bacillati</taxon>
        <taxon>Bacillota</taxon>
        <taxon>Tissierellia</taxon>
        <taxon>Tissierellales</taxon>
        <taxon>Tissierellaceae</taxon>
        <taxon>Soehngenia</taxon>
    </lineage>
</organism>
<dbReference type="Pfam" id="PF01546">
    <property type="entry name" value="Peptidase_M20"/>
    <property type="match status" value="1"/>
</dbReference>
<dbReference type="RefSeq" id="WP_135271679.1">
    <property type="nucleotide sequence ID" value="NZ_SRIB01000015.1"/>
</dbReference>
<evidence type="ECO:0000256" key="15">
    <source>
        <dbReference type="ARBA" id="ARBA00076004"/>
    </source>
</evidence>
<comment type="similarity">
    <text evidence="12">Belongs to the peptidase M20C family.</text>
</comment>
<proteinExistence type="inferred from homology"/>
<dbReference type="PANTHER" id="PTHR43501">
    <property type="entry name" value="CYTOSOL NON-SPECIFIC DIPEPTIDASE"/>
    <property type="match status" value="1"/>
</dbReference>
<comment type="cofactor">
    <cofactor evidence="1">
        <name>Co(2+)</name>
        <dbReference type="ChEBI" id="CHEBI:48828"/>
    </cofactor>
</comment>
<comment type="cofactor">
    <cofactor evidence="2">
        <name>Zn(2+)</name>
        <dbReference type="ChEBI" id="CHEBI:29105"/>
    </cofactor>
</comment>
<keyword evidence="4" id="KW-0479">Metal-binding</keyword>
<keyword evidence="7" id="KW-0482">Metalloprotease</keyword>
<dbReference type="EMBL" id="SRIB01000015">
    <property type="protein sequence ID" value="TFZ39232.1"/>
    <property type="molecule type" value="Genomic_DNA"/>
</dbReference>
<evidence type="ECO:0000256" key="3">
    <source>
        <dbReference type="ARBA" id="ARBA00022670"/>
    </source>
</evidence>
<evidence type="ECO:0000313" key="19">
    <source>
        <dbReference type="EMBL" id="TFZ39232.1"/>
    </source>
</evidence>
<feature type="domain" description="Peptidase M20 dimerisation" evidence="18">
    <location>
        <begin position="208"/>
        <end position="289"/>
    </location>
</feature>
<dbReference type="FunFam" id="3.40.630.10:FF:000018">
    <property type="entry name" value="Aminoacyl-histidine dipeptidase PepD"/>
    <property type="match status" value="1"/>
</dbReference>
<evidence type="ECO:0000256" key="2">
    <source>
        <dbReference type="ARBA" id="ARBA00001947"/>
    </source>
</evidence>
<dbReference type="SUPFAM" id="SSF53187">
    <property type="entry name" value="Zn-dependent exopeptidases"/>
    <property type="match status" value="1"/>
</dbReference>
<dbReference type="Gene3D" id="3.40.630.10">
    <property type="entry name" value="Zn peptidases"/>
    <property type="match status" value="2"/>
</dbReference>
<dbReference type="PRINTS" id="PR00934">
    <property type="entry name" value="XHISDIPTASE"/>
</dbReference>
<gene>
    <name evidence="19" type="ORF">E4100_08800</name>
</gene>
<keyword evidence="20" id="KW-1185">Reference proteome</keyword>
<evidence type="ECO:0000256" key="12">
    <source>
        <dbReference type="ARBA" id="ARBA00061423"/>
    </source>
</evidence>